<protein>
    <recommendedName>
        <fullName evidence="9">Protein xylosyltransferase</fullName>
    </recommendedName>
</protein>
<dbReference type="GO" id="GO:0016757">
    <property type="term" value="F:glycosyltransferase activity"/>
    <property type="evidence" value="ECO:0007669"/>
    <property type="project" value="UniProtKB-KW"/>
</dbReference>
<keyword evidence="5" id="KW-0325">Glycoprotein</keyword>
<evidence type="ECO:0000256" key="4">
    <source>
        <dbReference type="ARBA" id="ARBA00023136"/>
    </source>
</evidence>
<feature type="compositionally biased region" description="Basic and acidic residues" evidence="6">
    <location>
        <begin position="21"/>
        <end position="38"/>
    </location>
</feature>
<feature type="region of interest" description="Disordered" evidence="6">
    <location>
        <begin position="21"/>
        <end position="61"/>
    </location>
</feature>
<evidence type="ECO:0000256" key="2">
    <source>
        <dbReference type="ARBA" id="ARBA00022676"/>
    </source>
</evidence>
<dbReference type="PANTHER" id="PTHR31042">
    <property type="entry name" value="CORE-2/I-BRANCHING BETA-1,6-N-ACETYLGLUCOSAMINYLTRANSFERASE FAMILY PROTEIN-RELATED"/>
    <property type="match status" value="1"/>
</dbReference>
<dbReference type="PANTHER" id="PTHR31042:SF150">
    <property type="entry name" value="OS06G0661900 PROTEIN"/>
    <property type="match status" value="1"/>
</dbReference>
<keyword evidence="4" id="KW-0472">Membrane</keyword>
<dbReference type="EMBL" id="JALJOQ010000163">
    <property type="protein sequence ID" value="KAK9792478.1"/>
    <property type="molecule type" value="Genomic_DNA"/>
</dbReference>
<dbReference type="InterPro" id="IPR044174">
    <property type="entry name" value="BC10-like"/>
</dbReference>
<keyword evidence="8" id="KW-1185">Reference proteome</keyword>
<evidence type="ECO:0000256" key="3">
    <source>
        <dbReference type="ARBA" id="ARBA00022679"/>
    </source>
</evidence>
<dbReference type="AlphaFoldDB" id="A0AAW1NSZ9"/>
<keyword evidence="3" id="KW-0808">Transferase</keyword>
<keyword evidence="2" id="KW-0328">Glycosyltransferase</keyword>
<dbReference type="Proteomes" id="UP001465755">
    <property type="component" value="Unassembled WGS sequence"/>
</dbReference>
<comment type="caution">
    <text evidence="7">The sequence shown here is derived from an EMBL/GenBank/DDBJ whole genome shotgun (WGS) entry which is preliminary data.</text>
</comment>
<evidence type="ECO:0000313" key="8">
    <source>
        <dbReference type="Proteomes" id="UP001465755"/>
    </source>
</evidence>
<name>A0AAW1NSZ9_9CHLO</name>
<feature type="region of interest" description="Disordered" evidence="6">
    <location>
        <begin position="145"/>
        <end position="182"/>
    </location>
</feature>
<feature type="compositionally biased region" description="Basic and acidic residues" evidence="6">
    <location>
        <begin position="216"/>
        <end position="266"/>
    </location>
</feature>
<organism evidence="7 8">
    <name type="scientific">Symbiochloris irregularis</name>
    <dbReference type="NCBI Taxonomy" id="706552"/>
    <lineage>
        <taxon>Eukaryota</taxon>
        <taxon>Viridiplantae</taxon>
        <taxon>Chlorophyta</taxon>
        <taxon>core chlorophytes</taxon>
        <taxon>Trebouxiophyceae</taxon>
        <taxon>Trebouxiales</taxon>
        <taxon>Trebouxiaceae</taxon>
        <taxon>Symbiochloris</taxon>
    </lineage>
</organism>
<sequence length="685" mass="75916">MSKRLAFCLWQRDVKEMEKAVAADEQGRVVDPKDEDLGRQLPDPITNEVRSKNESAGGASAAAAALAKQKLDLTHGDQAVDGKLKKQAAVLDKMIALEQVPDDPKKVATEVVAAGQVSTIQTQGQGAAGSFIQAGATEQEVLPALLSEDHREQALKQQQQQGQQGQQKQSKVPSAPQSQAKGGVVSALFGRGDTRPISERLIQVVVDWVELRGDRPVPKPKVDFKARDEQESRDKAAREGAEVERVKAERERRKQAVLQRVKEQRKSAGRRGRKKGVDGERKAPLSCDSELAIPKVAMLFMTRDAPHHHDMWSEWFKTAAGQLPHALVQKHGCDADALATIAAVCAVPEGVNALQQQLLYTVYIHVTLENKEFNGFANDSVWHGRDIAERVLINWGQHTMIDAARSLIKHALENPLNQKFMLVSESDIPLYSPQVMYQQLMTETKSRLNACARKGWERHVHRWIDRMGSEHLSKDMWRKSSQWFALTRAHAQILADDTIIDSIFRKDCYPTTDDGWWRDCYTDEHYPATLMAATGREQETDCEGFLTHVDWSRGGGHPRSYTPKEVSAARVRLLRLPTNNCGYPAALRSIKGHLVDVNSLAEDVCTAMPEPYAPVGQQCPLLARKFAPETVEAGAQLLASVPGEVFDLWDNPLADNATTGLATDHSTDARSEALQYVALLSEATL</sequence>
<feature type="compositionally biased region" description="Low complexity" evidence="6">
    <location>
        <begin position="156"/>
        <end position="169"/>
    </location>
</feature>
<evidence type="ECO:0000313" key="7">
    <source>
        <dbReference type="EMBL" id="KAK9792478.1"/>
    </source>
</evidence>
<feature type="compositionally biased region" description="Polar residues" evidence="6">
    <location>
        <begin position="170"/>
        <end position="180"/>
    </location>
</feature>
<comment type="subcellular location">
    <subcellularLocation>
        <location evidence="1">Membrane</location>
        <topology evidence="1">Single-pass type II membrane protein</topology>
    </subcellularLocation>
</comment>
<evidence type="ECO:0000256" key="1">
    <source>
        <dbReference type="ARBA" id="ARBA00004606"/>
    </source>
</evidence>
<feature type="region of interest" description="Disordered" evidence="6">
    <location>
        <begin position="216"/>
        <end position="282"/>
    </location>
</feature>
<accession>A0AAW1NSZ9</accession>
<evidence type="ECO:0008006" key="9">
    <source>
        <dbReference type="Google" id="ProtNLM"/>
    </source>
</evidence>
<dbReference type="InterPro" id="IPR003406">
    <property type="entry name" value="Glyco_trans_14"/>
</dbReference>
<evidence type="ECO:0000256" key="6">
    <source>
        <dbReference type="SAM" id="MobiDB-lite"/>
    </source>
</evidence>
<proteinExistence type="predicted"/>
<gene>
    <name evidence="7" type="ORF">WJX73_003670</name>
</gene>
<dbReference type="GO" id="GO:0016020">
    <property type="term" value="C:membrane"/>
    <property type="evidence" value="ECO:0007669"/>
    <property type="project" value="UniProtKB-SubCell"/>
</dbReference>
<reference evidence="7 8" key="1">
    <citation type="journal article" date="2024" name="Nat. Commun.">
        <title>Phylogenomics reveals the evolutionary origins of lichenization in chlorophyte algae.</title>
        <authorList>
            <person name="Puginier C."/>
            <person name="Libourel C."/>
            <person name="Otte J."/>
            <person name="Skaloud P."/>
            <person name="Haon M."/>
            <person name="Grisel S."/>
            <person name="Petersen M."/>
            <person name="Berrin J.G."/>
            <person name="Delaux P.M."/>
            <person name="Dal Grande F."/>
            <person name="Keller J."/>
        </authorList>
    </citation>
    <scope>NUCLEOTIDE SEQUENCE [LARGE SCALE GENOMIC DNA]</scope>
    <source>
        <strain evidence="7 8">SAG 2036</strain>
    </source>
</reference>
<evidence type="ECO:0000256" key="5">
    <source>
        <dbReference type="ARBA" id="ARBA00023180"/>
    </source>
</evidence>
<dbReference type="Pfam" id="PF02485">
    <property type="entry name" value="Branch"/>
    <property type="match status" value="1"/>
</dbReference>